<accession>A0A9D2QDG5</accession>
<comment type="similarity">
    <text evidence="1 2">Belongs to the dTDP-4-dehydrorhamnose reductase family.</text>
</comment>
<organism evidence="4 5">
    <name type="scientific">Candidatus Corynebacterium faecigallinarum</name>
    <dbReference type="NCBI Taxonomy" id="2838528"/>
    <lineage>
        <taxon>Bacteria</taxon>
        <taxon>Bacillati</taxon>
        <taxon>Actinomycetota</taxon>
        <taxon>Actinomycetes</taxon>
        <taxon>Mycobacteriales</taxon>
        <taxon>Corynebacteriaceae</taxon>
        <taxon>Corynebacterium</taxon>
    </lineage>
</organism>
<dbReference type="AlphaFoldDB" id="A0A9D2QDG5"/>
<dbReference type="InterPro" id="IPR005913">
    <property type="entry name" value="dTDP_dehydrorham_reduct"/>
</dbReference>
<name>A0A9D2QDG5_9CORY</name>
<protein>
    <recommendedName>
        <fullName evidence="2">dTDP-4-dehydrorhamnose reductase</fullName>
        <ecNumber evidence="2">1.1.1.133</ecNumber>
    </recommendedName>
</protein>
<gene>
    <name evidence="4" type="ORF">H9751_08195</name>
</gene>
<dbReference type="Gene3D" id="3.40.50.720">
    <property type="entry name" value="NAD(P)-binding Rossmann-like Domain"/>
    <property type="match status" value="1"/>
</dbReference>
<evidence type="ECO:0000313" key="5">
    <source>
        <dbReference type="Proteomes" id="UP000823858"/>
    </source>
</evidence>
<comment type="pathway">
    <text evidence="2">Carbohydrate biosynthesis; dTDP-L-rhamnose biosynthesis.</text>
</comment>
<keyword evidence="2" id="KW-0521">NADP</keyword>
<evidence type="ECO:0000256" key="2">
    <source>
        <dbReference type="RuleBase" id="RU364082"/>
    </source>
</evidence>
<reference evidence="4" key="2">
    <citation type="submission" date="2021-04" db="EMBL/GenBank/DDBJ databases">
        <authorList>
            <person name="Gilroy R."/>
        </authorList>
    </citation>
    <scope>NUCLEOTIDE SEQUENCE</scope>
    <source>
        <strain evidence="4">ChiHjej13B12-4958</strain>
    </source>
</reference>
<comment type="caution">
    <text evidence="4">The sequence shown here is derived from an EMBL/GenBank/DDBJ whole genome shotgun (WGS) entry which is preliminary data.</text>
</comment>
<dbReference type="EMBL" id="DWVP01000019">
    <property type="protein sequence ID" value="HJC85509.1"/>
    <property type="molecule type" value="Genomic_DNA"/>
</dbReference>
<dbReference type="InterPro" id="IPR036291">
    <property type="entry name" value="NAD(P)-bd_dom_sf"/>
</dbReference>
<dbReference type="Pfam" id="PF04321">
    <property type="entry name" value="RmlD_sub_bind"/>
    <property type="match status" value="1"/>
</dbReference>
<dbReference type="GO" id="GO:0008831">
    <property type="term" value="F:dTDP-4-dehydrorhamnose reductase activity"/>
    <property type="evidence" value="ECO:0007669"/>
    <property type="project" value="UniProtKB-EC"/>
</dbReference>
<dbReference type="Proteomes" id="UP000823858">
    <property type="component" value="Unassembled WGS sequence"/>
</dbReference>
<feature type="domain" description="RmlD-like substrate binding" evidence="3">
    <location>
        <begin position="1"/>
        <end position="296"/>
    </location>
</feature>
<sequence>MVTGATGQVGRELVSCGAQPVTRADLDLTAAGTSDFAAAARDLLAGVDVLVNCGAWTDVDGAEDDTNAVQVETVNTVAPGELADIAAGAGVRFIHVSTDYVFSGAPPVEDGSPRPWCIDDPVAPANIYGRTKAAGEVDVLVAGGTVVRTSWVWSGPHAPGRDFVATMAALADRGVDPSVVDDQVGRPTYAADLAAGLWQLAEVLHSGGTGHSGQAGRAGQGSVLHFQNSGEPVSWCGLAREVFAATGHDPARVASCTTADWPTPAARPPWSVLDLGPWERTMGVVPPAWQDGLARGLAIE</sequence>
<dbReference type="InterPro" id="IPR029903">
    <property type="entry name" value="RmlD-like-bd"/>
</dbReference>
<evidence type="ECO:0000256" key="1">
    <source>
        <dbReference type="ARBA" id="ARBA00010944"/>
    </source>
</evidence>
<dbReference type="PANTHER" id="PTHR10491">
    <property type="entry name" value="DTDP-4-DEHYDRORHAMNOSE REDUCTASE"/>
    <property type="match status" value="1"/>
</dbReference>
<evidence type="ECO:0000259" key="3">
    <source>
        <dbReference type="Pfam" id="PF04321"/>
    </source>
</evidence>
<proteinExistence type="inferred from homology"/>
<dbReference type="CDD" id="cd05254">
    <property type="entry name" value="dTDP_HR_like_SDR_e"/>
    <property type="match status" value="1"/>
</dbReference>
<dbReference type="PANTHER" id="PTHR10491:SF4">
    <property type="entry name" value="METHIONINE ADENOSYLTRANSFERASE 2 SUBUNIT BETA"/>
    <property type="match status" value="1"/>
</dbReference>
<evidence type="ECO:0000313" key="4">
    <source>
        <dbReference type="EMBL" id="HJC85509.1"/>
    </source>
</evidence>
<comment type="function">
    <text evidence="2">Catalyzes the reduction of dTDP-6-deoxy-L-lyxo-4-hexulose to yield dTDP-L-rhamnose.</text>
</comment>
<keyword evidence="2" id="KW-0560">Oxidoreductase</keyword>
<reference evidence="4" key="1">
    <citation type="journal article" date="2021" name="PeerJ">
        <title>Extensive microbial diversity within the chicken gut microbiome revealed by metagenomics and culture.</title>
        <authorList>
            <person name="Gilroy R."/>
            <person name="Ravi A."/>
            <person name="Getino M."/>
            <person name="Pursley I."/>
            <person name="Horton D.L."/>
            <person name="Alikhan N.F."/>
            <person name="Baker D."/>
            <person name="Gharbi K."/>
            <person name="Hall N."/>
            <person name="Watson M."/>
            <person name="Adriaenssens E.M."/>
            <person name="Foster-Nyarko E."/>
            <person name="Jarju S."/>
            <person name="Secka A."/>
            <person name="Antonio M."/>
            <person name="Oren A."/>
            <person name="Chaudhuri R.R."/>
            <person name="La Ragione R."/>
            <person name="Hildebrand F."/>
            <person name="Pallen M.J."/>
        </authorList>
    </citation>
    <scope>NUCLEOTIDE SEQUENCE</scope>
    <source>
        <strain evidence="4">ChiHjej13B12-4958</strain>
    </source>
</reference>
<dbReference type="Gene3D" id="3.90.25.10">
    <property type="entry name" value="UDP-galactose 4-epimerase, domain 1"/>
    <property type="match status" value="1"/>
</dbReference>
<dbReference type="SUPFAM" id="SSF51735">
    <property type="entry name" value="NAD(P)-binding Rossmann-fold domains"/>
    <property type="match status" value="1"/>
</dbReference>
<dbReference type="EC" id="1.1.1.133" evidence="2"/>